<dbReference type="GO" id="GO:0000160">
    <property type="term" value="P:phosphorelay signal transduction system"/>
    <property type="evidence" value="ECO:0007669"/>
    <property type="project" value="InterPro"/>
</dbReference>
<sequence length="139" mass="15714">MKKFNTILLIDDDQATNEYHEIIINLAGVANNIHSVTSGQEGLDYLTSKGNYNGQEDSYPQPDLIFLDINMPAMNGFEFMIEYDKLDASQKGRHIVVMLTSSLNPDDKARAADNNNIKDFMDKPLSKAMVLELREKFLP</sequence>
<dbReference type="OrthoDB" id="673128at2"/>
<dbReference type="Proteomes" id="UP000198846">
    <property type="component" value="Unassembled WGS sequence"/>
</dbReference>
<dbReference type="PANTHER" id="PTHR44520">
    <property type="entry name" value="RESPONSE REGULATOR RCP1-RELATED"/>
    <property type="match status" value="1"/>
</dbReference>
<reference evidence="3 4" key="1">
    <citation type="submission" date="2016-10" db="EMBL/GenBank/DDBJ databases">
        <authorList>
            <person name="de Groot N.N."/>
        </authorList>
    </citation>
    <scope>NUCLEOTIDE SEQUENCE [LARGE SCALE GENOMIC DNA]</scope>
    <source>
        <strain evidence="3 4">DSM 23842</strain>
    </source>
</reference>
<dbReference type="SMART" id="SM00448">
    <property type="entry name" value="REC"/>
    <property type="match status" value="1"/>
</dbReference>
<name>A0A1H3ZFK8_BIZPA</name>
<dbReference type="Gene3D" id="3.40.50.2300">
    <property type="match status" value="1"/>
</dbReference>
<feature type="domain" description="Response regulatory" evidence="2">
    <location>
        <begin position="6"/>
        <end position="138"/>
    </location>
</feature>
<dbReference type="Pfam" id="PF00072">
    <property type="entry name" value="Response_reg"/>
    <property type="match status" value="1"/>
</dbReference>
<proteinExistence type="predicted"/>
<protein>
    <submittedName>
        <fullName evidence="3">Response regulator receiver domain-containing protein</fullName>
    </submittedName>
</protein>
<keyword evidence="4" id="KW-1185">Reference proteome</keyword>
<feature type="modified residue" description="4-aspartylphosphate" evidence="1">
    <location>
        <position position="68"/>
    </location>
</feature>
<evidence type="ECO:0000259" key="2">
    <source>
        <dbReference type="PROSITE" id="PS50110"/>
    </source>
</evidence>
<accession>A0A1H3ZFK8</accession>
<keyword evidence="1" id="KW-0597">Phosphoprotein</keyword>
<dbReference type="InterPro" id="IPR001789">
    <property type="entry name" value="Sig_transdc_resp-reg_receiver"/>
</dbReference>
<dbReference type="PROSITE" id="PS50110">
    <property type="entry name" value="RESPONSE_REGULATORY"/>
    <property type="match status" value="1"/>
</dbReference>
<dbReference type="PANTHER" id="PTHR44520:SF2">
    <property type="entry name" value="RESPONSE REGULATOR RCP1"/>
    <property type="match status" value="1"/>
</dbReference>
<dbReference type="RefSeq" id="WP_092133622.1">
    <property type="nucleotide sequence ID" value="NZ_FNQK01000008.1"/>
</dbReference>
<dbReference type="InterPro" id="IPR052893">
    <property type="entry name" value="TCS_response_regulator"/>
</dbReference>
<organism evidence="3 4">
    <name type="scientific">Bizionia paragorgiae</name>
    <dbReference type="NCBI Taxonomy" id="283786"/>
    <lineage>
        <taxon>Bacteria</taxon>
        <taxon>Pseudomonadati</taxon>
        <taxon>Bacteroidota</taxon>
        <taxon>Flavobacteriia</taxon>
        <taxon>Flavobacteriales</taxon>
        <taxon>Flavobacteriaceae</taxon>
        <taxon>Bizionia</taxon>
    </lineage>
</organism>
<evidence type="ECO:0000313" key="3">
    <source>
        <dbReference type="EMBL" id="SEA22470.1"/>
    </source>
</evidence>
<evidence type="ECO:0000256" key="1">
    <source>
        <dbReference type="PROSITE-ProRule" id="PRU00169"/>
    </source>
</evidence>
<dbReference type="InterPro" id="IPR011006">
    <property type="entry name" value="CheY-like_superfamily"/>
</dbReference>
<gene>
    <name evidence="3" type="ORF">SAMN04487990_108125</name>
</gene>
<evidence type="ECO:0000313" key="4">
    <source>
        <dbReference type="Proteomes" id="UP000198846"/>
    </source>
</evidence>
<dbReference type="AlphaFoldDB" id="A0A1H3ZFK8"/>
<dbReference type="EMBL" id="FNQK01000008">
    <property type="protein sequence ID" value="SEA22470.1"/>
    <property type="molecule type" value="Genomic_DNA"/>
</dbReference>
<dbReference type="SUPFAM" id="SSF52172">
    <property type="entry name" value="CheY-like"/>
    <property type="match status" value="1"/>
</dbReference>
<dbReference type="STRING" id="283786.SAMN04487990_108125"/>